<keyword evidence="2" id="KW-1185">Reference proteome</keyword>
<accession>A0AA51RAA2</accession>
<gene>
    <name evidence="1" type="ORF">QYS49_35290</name>
</gene>
<name>A0AA51RAA2_9BACT</name>
<dbReference type="RefSeq" id="WP_308351445.1">
    <property type="nucleotide sequence ID" value="NZ_CP129971.1"/>
</dbReference>
<organism evidence="1 2">
    <name type="scientific">Marivirga salinarum</name>
    <dbReference type="NCBI Taxonomy" id="3059078"/>
    <lineage>
        <taxon>Bacteria</taxon>
        <taxon>Pseudomonadati</taxon>
        <taxon>Bacteroidota</taxon>
        <taxon>Cytophagia</taxon>
        <taxon>Cytophagales</taxon>
        <taxon>Marivirgaceae</taxon>
        <taxon>Marivirga</taxon>
    </lineage>
</organism>
<protein>
    <submittedName>
        <fullName evidence="1">Uncharacterized protein</fullName>
    </submittedName>
</protein>
<evidence type="ECO:0000313" key="2">
    <source>
        <dbReference type="Proteomes" id="UP001230496"/>
    </source>
</evidence>
<reference evidence="1 2" key="1">
    <citation type="submission" date="2023-08" db="EMBL/GenBank/DDBJ databases">
        <title>Comparative genomics and taxonomic characterization of three novel marine species of genus Marivirga.</title>
        <authorList>
            <person name="Muhammad N."/>
            <person name="Kim S.-G."/>
        </authorList>
    </citation>
    <scope>NUCLEOTIDE SEQUENCE [LARGE SCALE GENOMIC DNA]</scope>
    <source>
        <strain evidence="1 2">BDSF4-3</strain>
    </source>
</reference>
<sequence length="191" mass="22126">MKYFITIALACLITAYQTPDDWTGQWYSPNGLIKVELNTNNSYSLHHIEGTESGTWAKRSDTIILSDSTILQIDSSNLLLSGNKLSKEKPQTSVPHNTNLKGLNFIWTFESEGIQIDTVSFRDSSYYSSFNDRSYQYRLISFNGLLFFTHNNLSNIGDRYYLVHTLNKKELILDFYVYDTKKHIKTVLRRL</sequence>
<proteinExistence type="predicted"/>
<dbReference type="Proteomes" id="UP001230496">
    <property type="component" value="Chromosome"/>
</dbReference>
<evidence type="ECO:0000313" key="1">
    <source>
        <dbReference type="EMBL" id="WMN13007.1"/>
    </source>
</evidence>
<dbReference type="KEGG" id="msaa:QYS49_35290"/>
<dbReference type="EMBL" id="CP129971">
    <property type="protein sequence ID" value="WMN13007.1"/>
    <property type="molecule type" value="Genomic_DNA"/>
</dbReference>
<dbReference type="AlphaFoldDB" id="A0AA51RAA2"/>